<proteinExistence type="predicted"/>
<organism evidence="2 3">
    <name type="scientific">Blastopirellula marina</name>
    <dbReference type="NCBI Taxonomy" id="124"/>
    <lineage>
        <taxon>Bacteria</taxon>
        <taxon>Pseudomonadati</taxon>
        <taxon>Planctomycetota</taxon>
        <taxon>Planctomycetia</taxon>
        <taxon>Pirellulales</taxon>
        <taxon>Pirellulaceae</taxon>
        <taxon>Blastopirellula</taxon>
    </lineage>
</organism>
<dbReference type="Proteomes" id="UP000239388">
    <property type="component" value="Unassembled WGS sequence"/>
</dbReference>
<evidence type="ECO:0000256" key="1">
    <source>
        <dbReference type="SAM" id="SignalP"/>
    </source>
</evidence>
<feature type="chain" id="PRO_5015745966" description="Secretin/TonB short N-terminal domain-containing protein" evidence="1">
    <location>
        <begin position="22"/>
        <end position="560"/>
    </location>
</feature>
<reference evidence="2 3" key="1">
    <citation type="submission" date="2018-02" db="EMBL/GenBank/DDBJ databases">
        <title>Comparative genomes isolates from brazilian mangrove.</title>
        <authorList>
            <person name="Araujo J.E."/>
            <person name="Taketani R.G."/>
            <person name="Silva M.C.P."/>
            <person name="Loureco M.V."/>
            <person name="Andreote F.D."/>
        </authorList>
    </citation>
    <scope>NUCLEOTIDE SEQUENCE [LARGE SCALE GENOMIC DNA]</scope>
    <source>
        <strain evidence="2 3">NAP PRIS-MGV</strain>
    </source>
</reference>
<keyword evidence="1" id="KW-0732">Signal</keyword>
<protein>
    <recommendedName>
        <fullName evidence="4">Secretin/TonB short N-terminal domain-containing protein</fullName>
    </recommendedName>
</protein>
<feature type="signal peptide" evidence="1">
    <location>
        <begin position="1"/>
        <end position="21"/>
    </location>
</feature>
<gene>
    <name evidence="2" type="ORF">C5Y98_26715</name>
</gene>
<accession>A0A2S8F6X5</accession>
<evidence type="ECO:0000313" key="3">
    <source>
        <dbReference type="Proteomes" id="UP000239388"/>
    </source>
</evidence>
<dbReference type="EMBL" id="PUIB01000027">
    <property type="protein sequence ID" value="PQO27694.1"/>
    <property type="molecule type" value="Genomic_DNA"/>
</dbReference>
<evidence type="ECO:0008006" key="4">
    <source>
        <dbReference type="Google" id="ProtNLM"/>
    </source>
</evidence>
<dbReference type="AlphaFoldDB" id="A0A2S8F6X5"/>
<sequence>MKINPCYSLVWICLAVSTVYAQNQPAAVSEPSETVVTVVESPEAELAQQRQADIDDLIERIWKTKISLSASDAPLDEVMLQITKQLGCELWIDDYSLEAQGLVRDIPISIDVKNLAAGSVLKLVLRPIEITYVVQPNRLVVMTMDTADESQNFMSRFYPVNQWLGDGKRKLNLDKVRELVLMIEADTWEELGGPGSCEIYEDGLLISQPAMLHDRIRHVFSAMIKAQALPNDSYSVASISTHPLGEQADMLRRKIERQLISAQWVDVPLSDVALFLEKQLDIEVVIDQRELEEYGLDATKLVHGTWNQVTLATVLDDVLQGLELGWQISGDYLNITSMDAIEADLDVRVYPVRDLVPSVLLISGVDKLATYSGNGFCGVGGPNMPSVPKELMLRTPKEQLCEQIVWHVAADTWDVLGGPGNVMPCEASDSLIISQTKHGHQQIEALLQQLRQTKGIAAEEVYRQQASEVILMTYSIPSAGDKPRFSSMDVGLLAQRLTRDFAPDAWGEGRSIQALSDRIIIRQRRDIQRAIYQYLVEIGYFKSDRTETHAVAAGTTSADH</sequence>
<name>A0A2S8F6X5_9BACT</name>
<evidence type="ECO:0000313" key="2">
    <source>
        <dbReference type="EMBL" id="PQO27694.1"/>
    </source>
</evidence>
<comment type="caution">
    <text evidence="2">The sequence shown here is derived from an EMBL/GenBank/DDBJ whole genome shotgun (WGS) entry which is preliminary data.</text>
</comment>